<protein>
    <submittedName>
        <fullName evidence="2">Glycosyltransferase</fullName>
    </submittedName>
</protein>
<keyword evidence="3" id="KW-1185">Reference proteome</keyword>
<dbReference type="SUPFAM" id="SSF53448">
    <property type="entry name" value="Nucleotide-diphospho-sugar transferases"/>
    <property type="match status" value="1"/>
</dbReference>
<feature type="domain" description="Glycosyltransferase 2-like" evidence="1">
    <location>
        <begin position="5"/>
        <end position="111"/>
    </location>
</feature>
<comment type="caution">
    <text evidence="2">The sequence shown here is derived from an EMBL/GenBank/DDBJ whole genome shotgun (WGS) entry which is preliminary data.</text>
</comment>
<evidence type="ECO:0000259" key="1">
    <source>
        <dbReference type="Pfam" id="PF00535"/>
    </source>
</evidence>
<gene>
    <name evidence="2" type="ORF">FGL95_18485</name>
</gene>
<sequence>MSTLSIITPAYRPSEEHLLAAYESIREQVLPVGWSWEWIVQEDGDTGVLESLLPADPRISIGSGRRGGAGVARTLALGRASGELTKALDADDLLAPGALARDIEALDASPDIGWSTCRALDLLPDGTTVDFDGAPADGRVPSGTLFEYWHQNSYRLQVVPGTLCIRTDLALALGGWMALPASEDTGLLLAADAVCDGWFSTEVGLLYRQWPGQSTAQAAHTDDDDKLARSRVIERRVQALAAMRSFSYSQGGS</sequence>
<proteinExistence type="predicted"/>
<dbReference type="AlphaFoldDB" id="A0A848KFQ9"/>
<dbReference type="Pfam" id="PF00535">
    <property type="entry name" value="Glycos_transf_2"/>
    <property type="match status" value="1"/>
</dbReference>
<dbReference type="InterPro" id="IPR029044">
    <property type="entry name" value="Nucleotide-diphossugar_trans"/>
</dbReference>
<dbReference type="InterPro" id="IPR001173">
    <property type="entry name" value="Glyco_trans_2-like"/>
</dbReference>
<reference evidence="2 3" key="2">
    <citation type="submission" date="2020-06" db="EMBL/GenBank/DDBJ databases">
        <title>Antribacter stalactiti gen. nov., sp. nov., a new member of the family Nacardiaceae isolated from a cave.</title>
        <authorList>
            <person name="Kim I.S."/>
        </authorList>
    </citation>
    <scope>NUCLEOTIDE SEQUENCE [LARGE SCALE GENOMIC DNA]</scope>
    <source>
        <strain evidence="2 3">YC2-7</strain>
    </source>
</reference>
<dbReference type="Proteomes" id="UP000535543">
    <property type="component" value="Unassembled WGS sequence"/>
</dbReference>
<dbReference type="Gene3D" id="3.90.550.10">
    <property type="entry name" value="Spore Coat Polysaccharide Biosynthesis Protein SpsA, Chain A"/>
    <property type="match status" value="1"/>
</dbReference>
<dbReference type="GO" id="GO:0016740">
    <property type="term" value="F:transferase activity"/>
    <property type="evidence" value="ECO:0007669"/>
    <property type="project" value="UniProtKB-KW"/>
</dbReference>
<dbReference type="EMBL" id="VCQU01000006">
    <property type="protein sequence ID" value="NMN97031.1"/>
    <property type="molecule type" value="Genomic_DNA"/>
</dbReference>
<organism evidence="2 3">
    <name type="scientific">Antrihabitans stalactiti</name>
    <dbReference type="NCBI Taxonomy" id="2584121"/>
    <lineage>
        <taxon>Bacteria</taxon>
        <taxon>Bacillati</taxon>
        <taxon>Actinomycetota</taxon>
        <taxon>Actinomycetes</taxon>
        <taxon>Mycobacteriales</taxon>
        <taxon>Nocardiaceae</taxon>
        <taxon>Antrihabitans</taxon>
    </lineage>
</organism>
<evidence type="ECO:0000313" key="2">
    <source>
        <dbReference type="EMBL" id="NMN97031.1"/>
    </source>
</evidence>
<name>A0A848KFQ9_9NOCA</name>
<evidence type="ECO:0000313" key="3">
    <source>
        <dbReference type="Proteomes" id="UP000535543"/>
    </source>
</evidence>
<accession>A0A848KFQ9</accession>
<reference evidence="2 3" key="1">
    <citation type="submission" date="2019-05" db="EMBL/GenBank/DDBJ databases">
        <authorList>
            <person name="Lee S.D."/>
        </authorList>
    </citation>
    <scope>NUCLEOTIDE SEQUENCE [LARGE SCALE GENOMIC DNA]</scope>
    <source>
        <strain evidence="2 3">YC2-7</strain>
    </source>
</reference>
<keyword evidence="2" id="KW-0808">Transferase</keyword>
<dbReference type="RefSeq" id="WP_169589540.1">
    <property type="nucleotide sequence ID" value="NZ_VCQU01000006.1"/>
</dbReference>